<dbReference type="Gene3D" id="3.40.50.2000">
    <property type="entry name" value="Glycogen Phosphorylase B"/>
    <property type="match status" value="2"/>
</dbReference>
<keyword evidence="1" id="KW-0328">Glycosyltransferase</keyword>
<dbReference type="STRING" id="3476.A0A2P5D6M9"/>
<feature type="compositionally biased region" description="Basic and acidic residues" evidence="2">
    <location>
        <begin position="1"/>
        <end position="10"/>
    </location>
</feature>
<dbReference type="EMBL" id="JXTB01000059">
    <property type="protein sequence ID" value="PON68959.1"/>
    <property type="molecule type" value="Genomic_DNA"/>
</dbReference>
<feature type="region of interest" description="Disordered" evidence="2">
    <location>
        <begin position="1"/>
        <end position="24"/>
    </location>
</feature>
<dbReference type="InterPro" id="IPR050481">
    <property type="entry name" value="UDP-glycosyltransf_plant"/>
</dbReference>
<sequence length="410" mass="44604">MNTGIKPEKPRKQHEARKETRSPSMALSSSISFSLTYPEVPALSLALTPKSLLVPISEARSFILLCSSLSNVAELMWSIPGDPIRQEALFKCVFGAIEAAVKISNWLPYNSFYELDPSACDLIPNLLLLLGPLLSSRFPGRSAGSLCKEDLTCLSWLDKQPDKSVIYVAFGSITILNQHQVDELVALALELTGQPFLLGCEVRPHQWLHHQILGSILRKSDGSRKDNYIGTSGKGFGSPFHCLFLKPLWLGLNHRRHNCAAELAEIGHPSTLTKIPTRLLPTRTKRYGEERGVASDVLSNLPEDSALGHLGSAGSENLDGGEPEGSDAVVLFAPALCTKLGDDQGPWWRAIGRRRVRGVEWRGVDGVAEGRSGGGLGRSTMGSNDPTAEEGPARSTLLVMTMMTDQRSET</sequence>
<evidence type="ECO:0000313" key="4">
    <source>
        <dbReference type="Proteomes" id="UP000237105"/>
    </source>
</evidence>
<dbReference type="PANTHER" id="PTHR48049">
    <property type="entry name" value="GLYCOSYLTRANSFERASE"/>
    <property type="match status" value="1"/>
</dbReference>
<dbReference type="Proteomes" id="UP000237105">
    <property type="component" value="Unassembled WGS sequence"/>
</dbReference>
<reference evidence="4" key="1">
    <citation type="submission" date="2016-06" db="EMBL/GenBank/DDBJ databases">
        <title>Parallel loss of symbiosis genes in relatives of nitrogen-fixing non-legume Parasponia.</title>
        <authorList>
            <person name="Van Velzen R."/>
            <person name="Holmer R."/>
            <person name="Bu F."/>
            <person name="Rutten L."/>
            <person name="Van Zeijl A."/>
            <person name="Liu W."/>
            <person name="Santuari L."/>
            <person name="Cao Q."/>
            <person name="Sharma T."/>
            <person name="Shen D."/>
            <person name="Roswanjaya Y."/>
            <person name="Wardhani T."/>
            <person name="Kalhor M.S."/>
            <person name="Jansen J."/>
            <person name="Van den Hoogen J."/>
            <person name="Gungor B."/>
            <person name="Hartog M."/>
            <person name="Hontelez J."/>
            <person name="Verver J."/>
            <person name="Yang W.-C."/>
            <person name="Schijlen E."/>
            <person name="Repin R."/>
            <person name="Schilthuizen M."/>
            <person name="Schranz E."/>
            <person name="Heidstra R."/>
            <person name="Miyata K."/>
            <person name="Fedorova E."/>
            <person name="Kohlen W."/>
            <person name="Bisseling T."/>
            <person name="Smit S."/>
            <person name="Geurts R."/>
        </authorList>
    </citation>
    <scope>NUCLEOTIDE SEQUENCE [LARGE SCALE GENOMIC DNA]</scope>
    <source>
        <strain evidence="4">cv. WU1-14</strain>
    </source>
</reference>
<comment type="caution">
    <text evidence="3">The sequence shown here is derived from an EMBL/GenBank/DDBJ whole genome shotgun (WGS) entry which is preliminary data.</text>
</comment>
<keyword evidence="4" id="KW-1185">Reference proteome</keyword>
<proteinExistence type="predicted"/>
<evidence type="ECO:0000256" key="1">
    <source>
        <dbReference type="ARBA" id="ARBA00022676"/>
    </source>
</evidence>
<dbReference type="AlphaFoldDB" id="A0A2P5D6M9"/>
<organism evidence="3 4">
    <name type="scientific">Parasponia andersonii</name>
    <name type="common">Sponia andersonii</name>
    <dbReference type="NCBI Taxonomy" id="3476"/>
    <lineage>
        <taxon>Eukaryota</taxon>
        <taxon>Viridiplantae</taxon>
        <taxon>Streptophyta</taxon>
        <taxon>Embryophyta</taxon>
        <taxon>Tracheophyta</taxon>
        <taxon>Spermatophyta</taxon>
        <taxon>Magnoliopsida</taxon>
        <taxon>eudicotyledons</taxon>
        <taxon>Gunneridae</taxon>
        <taxon>Pentapetalae</taxon>
        <taxon>rosids</taxon>
        <taxon>fabids</taxon>
        <taxon>Rosales</taxon>
        <taxon>Cannabaceae</taxon>
        <taxon>Parasponia</taxon>
    </lineage>
</organism>
<evidence type="ECO:0000256" key="2">
    <source>
        <dbReference type="SAM" id="MobiDB-lite"/>
    </source>
</evidence>
<accession>A0A2P5D6M9</accession>
<dbReference type="SUPFAM" id="SSF53756">
    <property type="entry name" value="UDP-Glycosyltransferase/glycogen phosphorylase"/>
    <property type="match status" value="1"/>
</dbReference>
<gene>
    <name evidence="3" type="ORF">PanWU01x14_092760</name>
</gene>
<keyword evidence="3" id="KW-0808">Transferase</keyword>
<protein>
    <submittedName>
        <fullName evidence="3">UDP-glucuronosyl/UDP-glucosyltransferase</fullName>
    </submittedName>
</protein>
<dbReference type="OrthoDB" id="5835829at2759"/>
<dbReference type="PANTHER" id="PTHR48049:SF160">
    <property type="entry name" value="UDP-GLYCOSYLTRANSFERASE 91A1"/>
    <property type="match status" value="1"/>
</dbReference>
<name>A0A2P5D6M9_PARAD</name>
<feature type="region of interest" description="Disordered" evidence="2">
    <location>
        <begin position="368"/>
        <end position="391"/>
    </location>
</feature>
<dbReference type="GO" id="GO:0035251">
    <property type="term" value="F:UDP-glucosyltransferase activity"/>
    <property type="evidence" value="ECO:0007669"/>
    <property type="project" value="InterPro"/>
</dbReference>
<evidence type="ECO:0000313" key="3">
    <source>
        <dbReference type="EMBL" id="PON68959.1"/>
    </source>
</evidence>